<evidence type="ECO:0000313" key="2">
    <source>
        <dbReference type="EMBL" id="WEG68996.1"/>
    </source>
</evidence>
<dbReference type="Pfam" id="PF11624">
    <property type="entry name" value="M157"/>
    <property type="match status" value="1"/>
</dbReference>
<accession>A0A9Y1IL47</accession>
<dbReference type="Gene3D" id="3.30.500.30">
    <property type="match status" value="1"/>
</dbReference>
<organism evidence="2">
    <name type="scientific">Mastomys natalensis cytomegalovirus 1</name>
    <dbReference type="NCBI Taxonomy" id="2973541"/>
    <lineage>
        <taxon>Viruses</taxon>
        <taxon>Duplodnaviria</taxon>
        <taxon>Heunggongvirae</taxon>
        <taxon>Peploviricota</taxon>
        <taxon>Herviviricetes</taxon>
        <taxon>Herpesvirales</taxon>
        <taxon>Orthoherpesviridae</taxon>
        <taxon>Betaherpesvirinae</taxon>
        <taxon>Muromegalovirus</taxon>
    </lineage>
</organism>
<evidence type="ECO:0000256" key="1">
    <source>
        <dbReference type="SAM" id="Phobius"/>
    </source>
</evidence>
<reference evidence="2" key="2">
    <citation type="submission" date="2023-06" db="EMBL/GenBank/DDBJ databases">
        <title>Isolation and genome sequencing of cytomegaloviruses from Natal multimammate mice (Mastomys natalensis).</title>
        <authorList>
            <person name="Jarvis M.A."/>
            <person name="Davison A.J."/>
        </authorList>
    </citation>
    <scope>NUCLEOTIDE SEQUENCE</scope>
    <source>
        <strain evidence="2">Mnat36</strain>
    </source>
</reference>
<sequence>MVICFLILMLQAMMLPTLSDSTDHDTPITLHVLSTLYSDNEFESAMYLYYSFPLICIENSSIQHLYPSYGNDTGEIDFMRKSKDRLWKIRNELMSTSLSFTVHYDCALNSKATSCIISYIKEHQTMLVVSKTCNRAYRTCSDLGVTYSTDEGNNISRSIQGDNDTQFWTSIDLYTKWLSVHLLLVQQSSPSRMNVTIDIYNTPDTVVTCKVRSFVPVRFKVFIEAVNTRASVFDDSSIMGDEFNQENTVFSGDAAITVSVNRSVKFLCEVRSYLGWAAYYSISIDNITQKVTEDLKMILVNYTTGAAFNATVFNRVSVDMPMLVPSTKLTKIIGIFAAVVLLTILIIVILILVYKDFIVKWCQHDPSIKETDE</sequence>
<dbReference type="InterPro" id="IPR021073">
    <property type="entry name" value="MuHV-1_M157"/>
</dbReference>
<dbReference type="EMBL" id="OP429138">
    <property type="protein sequence ID" value="WEG71224.1"/>
    <property type="molecule type" value="Genomic_DNA"/>
</dbReference>
<dbReference type="Gene3D" id="2.60.40.2920">
    <property type="match status" value="1"/>
</dbReference>
<gene>
    <name evidence="2" type="primary">a147</name>
</gene>
<dbReference type="EMBL" id="OP429122">
    <property type="protein sequence ID" value="WEG68996.1"/>
    <property type="molecule type" value="Genomic_DNA"/>
</dbReference>
<keyword evidence="1" id="KW-0812">Transmembrane</keyword>
<protein>
    <submittedName>
        <fullName evidence="2">Membrane protein a147</fullName>
    </submittedName>
</protein>
<keyword evidence="1" id="KW-0472">Membrane</keyword>
<reference evidence="2" key="1">
    <citation type="submission" date="2022-09" db="EMBL/GenBank/DDBJ databases">
        <authorList>
            <person name="Vucak M."/>
            <person name="Davison A.J."/>
        </authorList>
    </citation>
    <scope>NUCLEOTIDE SEQUENCE</scope>
    <source>
        <strain evidence="2">Mnat36</strain>
    </source>
</reference>
<feature type="transmembrane region" description="Helical" evidence="1">
    <location>
        <begin position="332"/>
        <end position="354"/>
    </location>
</feature>
<keyword evidence="1" id="KW-1133">Transmembrane helix</keyword>
<proteinExistence type="predicted"/>
<name>A0A9Y1IL47_9BETA</name>